<protein>
    <submittedName>
        <fullName evidence="1">Uncharacterized protein</fullName>
    </submittedName>
</protein>
<keyword evidence="2" id="KW-1185">Reference proteome</keyword>
<organism evidence="1 2">
    <name type="scientific">Eleusine coracana subsp. coracana</name>
    <dbReference type="NCBI Taxonomy" id="191504"/>
    <lineage>
        <taxon>Eukaryota</taxon>
        <taxon>Viridiplantae</taxon>
        <taxon>Streptophyta</taxon>
        <taxon>Embryophyta</taxon>
        <taxon>Tracheophyta</taxon>
        <taxon>Spermatophyta</taxon>
        <taxon>Magnoliopsida</taxon>
        <taxon>Liliopsida</taxon>
        <taxon>Poales</taxon>
        <taxon>Poaceae</taxon>
        <taxon>PACMAD clade</taxon>
        <taxon>Chloridoideae</taxon>
        <taxon>Cynodonteae</taxon>
        <taxon>Eleusininae</taxon>
        <taxon>Eleusine</taxon>
    </lineage>
</organism>
<sequence length="91" mass="10281">MDCRVDGESAGDSQAADLMARLADVLRRLASRCVCEAWHAMVDARRLLRAKLLPLWLGWHLHQLQQLLHLGALRSPLGVAPRRLRQARLLP</sequence>
<gene>
    <name evidence="1" type="primary">ga12297</name>
    <name evidence="1" type="ORF">PR202_ga12297</name>
</gene>
<proteinExistence type="predicted"/>
<evidence type="ECO:0000313" key="2">
    <source>
        <dbReference type="Proteomes" id="UP001054889"/>
    </source>
</evidence>
<evidence type="ECO:0000313" key="1">
    <source>
        <dbReference type="EMBL" id="GJM95548.1"/>
    </source>
</evidence>
<accession>A0AAV5CBW7</accession>
<dbReference type="AlphaFoldDB" id="A0AAV5CBW7"/>
<reference evidence="1" key="1">
    <citation type="journal article" date="2018" name="DNA Res.">
        <title>Multiple hybrid de novo genome assembly of finger millet, an orphan allotetraploid crop.</title>
        <authorList>
            <person name="Hatakeyama M."/>
            <person name="Aluri S."/>
            <person name="Balachadran M.T."/>
            <person name="Sivarajan S.R."/>
            <person name="Patrignani A."/>
            <person name="Gruter S."/>
            <person name="Poveda L."/>
            <person name="Shimizu-Inatsugi R."/>
            <person name="Baeten J."/>
            <person name="Francoijs K.J."/>
            <person name="Nataraja K.N."/>
            <person name="Reddy Y.A.N."/>
            <person name="Phadnis S."/>
            <person name="Ravikumar R.L."/>
            <person name="Schlapbach R."/>
            <person name="Sreeman S.M."/>
            <person name="Shimizu K.K."/>
        </authorList>
    </citation>
    <scope>NUCLEOTIDE SEQUENCE</scope>
</reference>
<reference evidence="1" key="2">
    <citation type="submission" date="2021-12" db="EMBL/GenBank/DDBJ databases">
        <title>Resequencing data analysis of finger millet.</title>
        <authorList>
            <person name="Hatakeyama M."/>
            <person name="Aluri S."/>
            <person name="Balachadran M.T."/>
            <person name="Sivarajan S.R."/>
            <person name="Poveda L."/>
            <person name="Shimizu-Inatsugi R."/>
            <person name="Schlapbach R."/>
            <person name="Sreeman S.M."/>
            <person name="Shimizu K.K."/>
        </authorList>
    </citation>
    <scope>NUCLEOTIDE SEQUENCE</scope>
</reference>
<name>A0AAV5CBW7_ELECO</name>
<dbReference type="EMBL" id="BQKI01000005">
    <property type="protein sequence ID" value="GJM95548.1"/>
    <property type="molecule type" value="Genomic_DNA"/>
</dbReference>
<comment type="caution">
    <text evidence="1">The sequence shown here is derived from an EMBL/GenBank/DDBJ whole genome shotgun (WGS) entry which is preliminary data.</text>
</comment>
<dbReference type="Proteomes" id="UP001054889">
    <property type="component" value="Unassembled WGS sequence"/>
</dbReference>